<dbReference type="Proteomes" id="UP000887013">
    <property type="component" value="Unassembled WGS sequence"/>
</dbReference>
<comment type="caution">
    <text evidence="1">The sequence shown here is derived from an EMBL/GenBank/DDBJ whole genome shotgun (WGS) entry which is preliminary data.</text>
</comment>
<gene>
    <name evidence="1" type="primary">AVEN_27413_1</name>
    <name evidence="1" type="ORF">NPIL_239641</name>
</gene>
<protein>
    <submittedName>
        <fullName evidence="1">Uncharacterized protein</fullName>
    </submittedName>
</protein>
<sequence length="158" mass="18776">MADEDVIEKINQSIENKLGHFVNFALDQKNINVLIAPNYELHLKAINAPRLLTMLSLPREDRIIKTSESFVFRKPSKTNRDNIIKIIVRNLRRHFIIRVTRFNHKYTDMDNMHHDLFEHINFNLMQTGIRGAADFLFDFKEDNVEILVQRNVEREFRG</sequence>
<keyword evidence="2" id="KW-1185">Reference proteome</keyword>
<accession>A0A8X6QRE8</accession>
<dbReference type="AlphaFoldDB" id="A0A8X6QRE8"/>
<organism evidence="1 2">
    <name type="scientific">Nephila pilipes</name>
    <name type="common">Giant wood spider</name>
    <name type="synonym">Nephila maculata</name>
    <dbReference type="NCBI Taxonomy" id="299642"/>
    <lineage>
        <taxon>Eukaryota</taxon>
        <taxon>Metazoa</taxon>
        <taxon>Ecdysozoa</taxon>
        <taxon>Arthropoda</taxon>
        <taxon>Chelicerata</taxon>
        <taxon>Arachnida</taxon>
        <taxon>Araneae</taxon>
        <taxon>Araneomorphae</taxon>
        <taxon>Entelegynae</taxon>
        <taxon>Araneoidea</taxon>
        <taxon>Nephilidae</taxon>
        <taxon>Nephila</taxon>
    </lineage>
</organism>
<name>A0A8X6QRE8_NEPPI</name>
<dbReference type="OrthoDB" id="10364764at2759"/>
<proteinExistence type="predicted"/>
<dbReference type="EMBL" id="BMAW01131277">
    <property type="protein sequence ID" value="GFU38765.1"/>
    <property type="molecule type" value="Genomic_DNA"/>
</dbReference>
<evidence type="ECO:0000313" key="2">
    <source>
        <dbReference type="Proteomes" id="UP000887013"/>
    </source>
</evidence>
<reference evidence="1" key="1">
    <citation type="submission" date="2020-08" db="EMBL/GenBank/DDBJ databases">
        <title>Multicomponent nature underlies the extraordinary mechanical properties of spider dragline silk.</title>
        <authorList>
            <person name="Kono N."/>
            <person name="Nakamura H."/>
            <person name="Mori M."/>
            <person name="Yoshida Y."/>
            <person name="Ohtoshi R."/>
            <person name="Malay A.D."/>
            <person name="Moran D.A.P."/>
            <person name="Tomita M."/>
            <person name="Numata K."/>
            <person name="Arakawa K."/>
        </authorList>
    </citation>
    <scope>NUCLEOTIDE SEQUENCE</scope>
</reference>
<evidence type="ECO:0000313" key="1">
    <source>
        <dbReference type="EMBL" id="GFU38765.1"/>
    </source>
</evidence>